<accession>A0AAD1ULV8</accession>
<name>A0AAD1ULV8_EUPCR</name>
<evidence type="ECO:0000313" key="4">
    <source>
        <dbReference type="Proteomes" id="UP001295684"/>
    </source>
</evidence>
<dbReference type="Proteomes" id="UP001295684">
    <property type="component" value="Unassembled WGS sequence"/>
</dbReference>
<sequence length="166" mass="19320">MEDRKKQQAENESEQHKPSSHNIEENLLGDIDAEEPHKDPPQLEVFEDEKQNEGEDEDDESMSLKDVIMTLNDFYSSKLENLHTLLTNESLTSEETEKIDQIVKDNEVRIPYDEDIFVGIDKNYKVLKKVLNIVKEKNTQIKEKDAEILRLREQLEKLKGKGAHDS</sequence>
<protein>
    <submittedName>
        <fullName evidence="3">Uncharacterized protein</fullName>
    </submittedName>
</protein>
<comment type="caution">
    <text evidence="3">The sequence shown here is derived from an EMBL/GenBank/DDBJ whole genome shotgun (WGS) entry which is preliminary data.</text>
</comment>
<keyword evidence="1" id="KW-0175">Coiled coil</keyword>
<keyword evidence="4" id="KW-1185">Reference proteome</keyword>
<dbReference type="EMBL" id="CAMPGE010013098">
    <property type="protein sequence ID" value="CAI2371841.1"/>
    <property type="molecule type" value="Genomic_DNA"/>
</dbReference>
<evidence type="ECO:0000256" key="1">
    <source>
        <dbReference type="SAM" id="Coils"/>
    </source>
</evidence>
<feature type="coiled-coil region" evidence="1">
    <location>
        <begin position="134"/>
        <end position="161"/>
    </location>
</feature>
<feature type="compositionally biased region" description="Basic and acidic residues" evidence="2">
    <location>
        <begin position="1"/>
        <end position="17"/>
    </location>
</feature>
<dbReference type="AlphaFoldDB" id="A0AAD1ULV8"/>
<feature type="region of interest" description="Disordered" evidence="2">
    <location>
        <begin position="1"/>
        <end position="63"/>
    </location>
</feature>
<organism evidence="3 4">
    <name type="scientific">Euplotes crassus</name>
    <dbReference type="NCBI Taxonomy" id="5936"/>
    <lineage>
        <taxon>Eukaryota</taxon>
        <taxon>Sar</taxon>
        <taxon>Alveolata</taxon>
        <taxon>Ciliophora</taxon>
        <taxon>Intramacronucleata</taxon>
        <taxon>Spirotrichea</taxon>
        <taxon>Hypotrichia</taxon>
        <taxon>Euplotida</taxon>
        <taxon>Euplotidae</taxon>
        <taxon>Moneuplotes</taxon>
    </lineage>
</organism>
<evidence type="ECO:0000256" key="2">
    <source>
        <dbReference type="SAM" id="MobiDB-lite"/>
    </source>
</evidence>
<gene>
    <name evidence="3" type="ORF">ECRASSUSDP1_LOCUS13166</name>
</gene>
<evidence type="ECO:0000313" key="3">
    <source>
        <dbReference type="EMBL" id="CAI2371841.1"/>
    </source>
</evidence>
<proteinExistence type="predicted"/>
<reference evidence="3" key="1">
    <citation type="submission" date="2023-07" db="EMBL/GenBank/DDBJ databases">
        <authorList>
            <consortium name="AG Swart"/>
            <person name="Singh M."/>
            <person name="Singh A."/>
            <person name="Seah K."/>
            <person name="Emmerich C."/>
        </authorList>
    </citation>
    <scope>NUCLEOTIDE SEQUENCE</scope>
    <source>
        <strain evidence="3">DP1</strain>
    </source>
</reference>